<dbReference type="AlphaFoldDB" id="A0A0E9MJV3"/>
<evidence type="ECO:0000256" key="1">
    <source>
        <dbReference type="SAM" id="MobiDB-lite"/>
    </source>
</evidence>
<sequence length="604" mass="63464">MRNWASRRLLGGAALAAALAAVAIPALGQDQAPESLLPPGFGETPVAPTPAPGEPAAPAAQPGAPAAPGAEASLTTEDQQATAEEDTQADQTQTAEANPLDLPDAVRRDPDMVGVLTADNGGYGADEWGNVDGRFASTLMRDIKAPVASRWVQILLRRALLTRAPTPVGIDGADWVAERAWLLLRMGEADPARFLVASVDVDRFSPKMFDVAQQTALATADPAAMCPLTDHVPASADQTSWDLVRAMCAALSGDNGTASAIVDAAQHRGRVRGIDLLLAEKVVGAGGGRRAINIEWAGVDNLTAWRFGLANAVNVPIPAALFDTVGPHVEAWQYRAPMISSEQRLVPATWAASLGVLSNAAYVDLIGRAYEDADPDTVEDTPGFKLRNAYSADDAGERLDALRALWTEPKTDVERYARLVLTAGAAARVVPNEDHADDARNLIAAMLTAGYDDAAAKWGAVADGLDDGDDGWALLAVGAPRRVVTLSARRAGAYVDQQDDGSRKGAFLVAALAGLGRLSPQEAQSLATDHKLPLGLQNSWTRAIDHAAAENQPATVALLAAAGMQTLSWKAVHPAYLMHIVSALRRVGREPEARMIAAEAITRA</sequence>
<feature type="compositionally biased region" description="Low complexity" evidence="1">
    <location>
        <begin position="56"/>
        <end position="72"/>
    </location>
</feature>
<feature type="compositionally biased region" description="Polar residues" evidence="1">
    <location>
        <begin position="73"/>
        <end position="82"/>
    </location>
</feature>
<evidence type="ECO:0000313" key="3">
    <source>
        <dbReference type="EMBL" id="GAO38077.1"/>
    </source>
</evidence>
<reference evidence="3 4" key="1">
    <citation type="submission" date="2015-04" db="EMBL/GenBank/DDBJ databases">
        <title>Whole genome shotgun sequence of Sphingomonas changbaiensis NBRC 104936.</title>
        <authorList>
            <person name="Katano-Makiyama Y."/>
            <person name="Hosoyama A."/>
            <person name="Hashimoto M."/>
            <person name="Noguchi M."/>
            <person name="Tsuchikane K."/>
            <person name="Ohji S."/>
            <person name="Yamazoe A."/>
            <person name="Ichikawa N."/>
            <person name="Kimura A."/>
            <person name="Fujita N."/>
        </authorList>
    </citation>
    <scope>NUCLEOTIDE SEQUENCE [LARGE SCALE GENOMIC DNA]</scope>
    <source>
        <strain evidence="3 4">NBRC 104936</strain>
    </source>
</reference>
<gene>
    <name evidence="3" type="ORF">SCH01S_03_00520</name>
</gene>
<dbReference type="Proteomes" id="UP000033202">
    <property type="component" value="Unassembled WGS sequence"/>
</dbReference>
<proteinExistence type="predicted"/>
<feature type="region of interest" description="Disordered" evidence="1">
    <location>
        <begin position="31"/>
        <end position="109"/>
    </location>
</feature>
<evidence type="ECO:0000313" key="4">
    <source>
        <dbReference type="Proteomes" id="UP000033202"/>
    </source>
</evidence>
<accession>A0A0E9MJV3</accession>
<dbReference type="EMBL" id="BBWU01000003">
    <property type="protein sequence ID" value="GAO38077.1"/>
    <property type="molecule type" value="Genomic_DNA"/>
</dbReference>
<dbReference type="OrthoDB" id="7388088at2"/>
<keyword evidence="4" id="KW-1185">Reference proteome</keyword>
<evidence type="ECO:0000256" key="2">
    <source>
        <dbReference type="SAM" id="SignalP"/>
    </source>
</evidence>
<protein>
    <submittedName>
        <fullName evidence="3">Uncharacterized protein</fullName>
    </submittedName>
</protein>
<dbReference type="STRING" id="1219043.SCH01S_03_00520"/>
<comment type="caution">
    <text evidence="3">The sequence shown here is derived from an EMBL/GenBank/DDBJ whole genome shotgun (WGS) entry which is preliminary data.</text>
</comment>
<feature type="signal peptide" evidence="2">
    <location>
        <begin position="1"/>
        <end position="28"/>
    </location>
</feature>
<organism evidence="3 4">
    <name type="scientific">Sphingomonas changbaiensis NBRC 104936</name>
    <dbReference type="NCBI Taxonomy" id="1219043"/>
    <lineage>
        <taxon>Bacteria</taxon>
        <taxon>Pseudomonadati</taxon>
        <taxon>Pseudomonadota</taxon>
        <taxon>Alphaproteobacteria</taxon>
        <taxon>Sphingomonadales</taxon>
        <taxon>Sphingomonadaceae</taxon>
        <taxon>Sphingomonas</taxon>
    </lineage>
</organism>
<name>A0A0E9MJV3_9SPHN</name>
<dbReference type="RefSeq" id="WP_046346938.1">
    <property type="nucleotide sequence ID" value="NZ_BBWU01000003.1"/>
</dbReference>
<keyword evidence="2" id="KW-0732">Signal</keyword>
<feature type="chain" id="PRO_5002429629" evidence="2">
    <location>
        <begin position="29"/>
        <end position="604"/>
    </location>
</feature>